<sequence>MSEDASPLASLSLTHVYYDPTDPVSLLCAYLSLLPQALMIVYATLLLSTREVEVLLLFTGQLACEAANFILKRVIKEARPPHLPGTRGYGMPSSHAQFVAFWSLSVGLFMLVRHGSSARVRSRVEGQKKGKDEDKGEGEAKAVVDGAKPWPLPARLLISLLALMVAGSVAASRIYLGYHTPRQVLAGLLAGTICAVGWFVLTSVARSWGLIDWLLTLPLARMVLLRDLIVDEDPCWAGWERWEWRKRDGGRKVAGSLTRAAEKMKIARGLMKLAGESLVAARERRVKAGNTVGEVVNEAREMMKTAGEMIEMAGEMIKTGEETISTGEKMRPTGEEMIQVGRDMIGTAEEVMEIAKGMIKTVDEQTSK</sequence>
<organism evidence="8 9">
    <name type="scientific">Cephalotrichum gorgonifer</name>
    <dbReference type="NCBI Taxonomy" id="2041049"/>
    <lineage>
        <taxon>Eukaryota</taxon>
        <taxon>Fungi</taxon>
        <taxon>Dikarya</taxon>
        <taxon>Ascomycota</taxon>
        <taxon>Pezizomycotina</taxon>
        <taxon>Sordariomycetes</taxon>
        <taxon>Hypocreomycetidae</taxon>
        <taxon>Microascales</taxon>
        <taxon>Microascaceae</taxon>
        <taxon>Cephalotrichum</taxon>
    </lineage>
</organism>
<dbReference type="InterPro" id="IPR036938">
    <property type="entry name" value="PAP2/HPO_sf"/>
</dbReference>
<comment type="pathway">
    <text evidence="6">Protein modification; protein glycosylation.</text>
</comment>
<dbReference type="PANTHER" id="PTHR11247:SF1">
    <property type="entry name" value="DOLICHYLDIPHOSPHATASE 1"/>
    <property type="match status" value="1"/>
</dbReference>
<evidence type="ECO:0000256" key="2">
    <source>
        <dbReference type="ARBA" id="ARBA00022692"/>
    </source>
</evidence>
<reference evidence="8" key="1">
    <citation type="submission" date="2018-03" db="EMBL/GenBank/DDBJ databases">
        <authorList>
            <person name="Guldener U."/>
        </authorList>
    </citation>
    <scope>NUCLEOTIDE SEQUENCE</scope>
</reference>
<evidence type="ECO:0000313" key="9">
    <source>
        <dbReference type="Proteomes" id="UP001187682"/>
    </source>
</evidence>
<dbReference type="CDD" id="cd03382">
    <property type="entry name" value="PAP2_dolichyldiphosphatase"/>
    <property type="match status" value="1"/>
</dbReference>
<dbReference type="SUPFAM" id="SSF48317">
    <property type="entry name" value="Acid phosphatase/Vanadium-dependent haloperoxidase"/>
    <property type="match status" value="1"/>
</dbReference>
<feature type="transmembrane region" description="Helical" evidence="6">
    <location>
        <begin position="95"/>
        <end position="112"/>
    </location>
</feature>
<dbReference type="GO" id="GO:0006487">
    <property type="term" value="P:protein N-linked glycosylation"/>
    <property type="evidence" value="ECO:0007669"/>
    <property type="project" value="UniProtKB-UniRule"/>
</dbReference>
<feature type="transmembrane region" description="Helical" evidence="6">
    <location>
        <begin position="184"/>
        <end position="205"/>
    </location>
</feature>
<dbReference type="EMBL" id="ONZQ02000002">
    <property type="protein sequence ID" value="SPN98927.1"/>
    <property type="molecule type" value="Genomic_DNA"/>
</dbReference>
<dbReference type="EC" id="3.6.1.43" evidence="6"/>
<evidence type="ECO:0000256" key="5">
    <source>
        <dbReference type="ARBA" id="ARBA00023136"/>
    </source>
</evidence>
<keyword evidence="3 6" id="KW-0378">Hydrolase</keyword>
<evidence type="ECO:0000313" key="8">
    <source>
        <dbReference type="EMBL" id="SPN98927.1"/>
    </source>
</evidence>
<keyword evidence="2 6" id="KW-0812">Transmembrane</keyword>
<dbReference type="GO" id="GO:0008610">
    <property type="term" value="P:lipid biosynthetic process"/>
    <property type="evidence" value="ECO:0007669"/>
    <property type="project" value="TreeGrafter"/>
</dbReference>
<evidence type="ECO:0000256" key="1">
    <source>
        <dbReference type="ARBA" id="ARBA00004141"/>
    </source>
</evidence>
<comment type="catalytic activity">
    <reaction evidence="6">
        <text>a di-trans,poly-cis-dolichyl diphosphate + H2O = a di-trans,poly-cis-dolichyl phosphate + phosphate + H(+)</text>
        <dbReference type="Rhea" id="RHEA:14385"/>
        <dbReference type="Rhea" id="RHEA-COMP:19498"/>
        <dbReference type="Rhea" id="RHEA-COMP:19506"/>
        <dbReference type="ChEBI" id="CHEBI:15377"/>
        <dbReference type="ChEBI" id="CHEBI:15378"/>
        <dbReference type="ChEBI" id="CHEBI:43474"/>
        <dbReference type="ChEBI" id="CHEBI:57497"/>
        <dbReference type="ChEBI" id="CHEBI:57683"/>
        <dbReference type="EC" id="3.6.1.43"/>
    </reaction>
</comment>
<dbReference type="Proteomes" id="UP001187682">
    <property type="component" value="Unassembled WGS sequence"/>
</dbReference>
<feature type="transmembrane region" description="Helical" evidence="6">
    <location>
        <begin position="24"/>
        <end position="47"/>
    </location>
</feature>
<keyword evidence="4 6" id="KW-1133">Transmembrane helix</keyword>
<proteinExistence type="inferred from homology"/>
<evidence type="ECO:0000256" key="4">
    <source>
        <dbReference type="ARBA" id="ARBA00022989"/>
    </source>
</evidence>
<feature type="domain" description="Phosphatidic acid phosphatase type 2/haloperoxidase" evidence="7">
    <location>
        <begin position="54"/>
        <end position="199"/>
    </location>
</feature>
<keyword evidence="6" id="KW-0256">Endoplasmic reticulum</keyword>
<dbReference type="GO" id="GO:0005789">
    <property type="term" value="C:endoplasmic reticulum membrane"/>
    <property type="evidence" value="ECO:0007669"/>
    <property type="project" value="UniProtKB-SubCell"/>
</dbReference>
<keyword evidence="5 6" id="KW-0472">Membrane</keyword>
<dbReference type="PANTHER" id="PTHR11247">
    <property type="entry name" value="PALMITOYL-PROTEIN THIOESTERASE/DOLICHYLDIPHOSPHATASE 1"/>
    <property type="match status" value="1"/>
</dbReference>
<keyword evidence="9" id="KW-1185">Reference proteome</keyword>
<evidence type="ECO:0000256" key="6">
    <source>
        <dbReference type="RuleBase" id="RU367078"/>
    </source>
</evidence>
<evidence type="ECO:0000259" key="7">
    <source>
        <dbReference type="SMART" id="SM00014"/>
    </source>
</evidence>
<dbReference type="Gene3D" id="1.20.144.10">
    <property type="entry name" value="Phosphatidic acid phosphatase type 2/haloperoxidase"/>
    <property type="match status" value="1"/>
</dbReference>
<comment type="function">
    <text evidence="6">Required for efficient N-glycosylation. Necessary for maintaining optimal levels of dolichol-linked oligosaccharides. Hydrolyzes dolichyl pyrophosphate at a very high rate and dolichyl monophosphate at a much lower rate. Does not act on phosphatidate.</text>
</comment>
<gene>
    <name evidence="8" type="ORF">DNG_01966</name>
</gene>
<name>A0AAE8MSR8_9PEZI</name>
<dbReference type="InterPro" id="IPR039667">
    <property type="entry name" value="Dolichyldiphosphatase_PAP2"/>
</dbReference>
<dbReference type="SMART" id="SM00014">
    <property type="entry name" value="acidPPc"/>
    <property type="match status" value="1"/>
</dbReference>
<dbReference type="InterPro" id="IPR000326">
    <property type="entry name" value="PAP2/HPO"/>
</dbReference>
<comment type="caution">
    <text evidence="8">The sequence shown here is derived from an EMBL/GenBank/DDBJ whole genome shotgun (WGS) entry which is preliminary data.</text>
</comment>
<dbReference type="GO" id="GO:0047874">
    <property type="term" value="F:dolichyldiphosphatase activity"/>
    <property type="evidence" value="ECO:0007669"/>
    <property type="project" value="UniProtKB-UniRule"/>
</dbReference>
<feature type="transmembrane region" description="Helical" evidence="6">
    <location>
        <begin position="156"/>
        <end position="178"/>
    </location>
</feature>
<comment type="subcellular location">
    <subcellularLocation>
        <location evidence="6">Endoplasmic reticulum membrane</location>
        <topology evidence="6">Multi-pass membrane protein</topology>
    </subcellularLocation>
    <subcellularLocation>
        <location evidence="1">Membrane</location>
        <topology evidence="1">Multi-pass membrane protein</topology>
    </subcellularLocation>
</comment>
<accession>A0AAE8MSR8</accession>
<evidence type="ECO:0000256" key="3">
    <source>
        <dbReference type="ARBA" id="ARBA00022801"/>
    </source>
</evidence>
<protein>
    <recommendedName>
        <fullName evidence="6">Dolichyldiphosphatase</fullName>
        <ecNumber evidence="6">3.6.1.43</ecNumber>
    </recommendedName>
</protein>
<comment type="similarity">
    <text evidence="6">Belongs to the dolichyldiphosphatase family.</text>
</comment>
<dbReference type="AlphaFoldDB" id="A0AAE8MSR8"/>
<dbReference type="Pfam" id="PF01569">
    <property type="entry name" value="PAP2"/>
    <property type="match status" value="1"/>
</dbReference>